<feature type="domain" description="ATP-cone" evidence="4">
    <location>
        <begin position="3"/>
        <end position="88"/>
    </location>
</feature>
<name>A0A2M8L7P7_9BACT</name>
<proteinExistence type="predicted"/>
<keyword evidence="2 3" id="KW-0067">ATP-binding</keyword>
<dbReference type="InterPro" id="IPR005144">
    <property type="entry name" value="ATP-cone_dom"/>
</dbReference>
<evidence type="ECO:0000256" key="1">
    <source>
        <dbReference type="ARBA" id="ARBA00022741"/>
    </source>
</evidence>
<accession>A0A2M8L7P7</accession>
<dbReference type="Proteomes" id="UP000231579">
    <property type="component" value="Unassembled WGS sequence"/>
</dbReference>
<evidence type="ECO:0000256" key="3">
    <source>
        <dbReference type="PROSITE-ProRule" id="PRU00492"/>
    </source>
</evidence>
<protein>
    <recommendedName>
        <fullName evidence="4">ATP-cone domain-containing protein</fullName>
    </recommendedName>
</protein>
<keyword evidence="1 3" id="KW-0547">Nucleotide-binding</keyword>
<gene>
    <name evidence="5" type="ORF">COU97_00535</name>
</gene>
<dbReference type="AlphaFoldDB" id="A0A2M8L7P7"/>
<organism evidence="5 6">
    <name type="scientific">Candidatus Shapirobacteria bacterium CG10_big_fil_rev_8_21_14_0_10_48_15</name>
    <dbReference type="NCBI Taxonomy" id="1974484"/>
    <lineage>
        <taxon>Bacteria</taxon>
        <taxon>Candidatus Shapironibacteriota</taxon>
    </lineage>
</organism>
<evidence type="ECO:0000256" key="2">
    <source>
        <dbReference type="ARBA" id="ARBA00022840"/>
    </source>
</evidence>
<comment type="caution">
    <text evidence="5">The sequence shown here is derived from an EMBL/GenBank/DDBJ whole genome shotgun (WGS) entry which is preliminary data.</text>
</comment>
<evidence type="ECO:0000313" key="6">
    <source>
        <dbReference type="Proteomes" id="UP000231579"/>
    </source>
</evidence>
<dbReference type="GO" id="GO:0005524">
    <property type="term" value="F:ATP binding"/>
    <property type="evidence" value="ECO:0007669"/>
    <property type="project" value="UniProtKB-UniRule"/>
</dbReference>
<sequence>MVIQVIKRDGTTESFAAKKIVRVVKAAGLEPPAAVALGGRVDSWVKSLGKDQVTSREIRDQVLTQLRQANPHAANLFEWYEKTKDHNNHL</sequence>
<evidence type="ECO:0000259" key="4">
    <source>
        <dbReference type="PROSITE" id="PS51161"/>
    </source>
</evidence>
<dbReference type="Pfam" id="PF03477">
    <property type="entry name" value="ATP-cone"/>
    <property type="match status" value="1"/>
</dbReference>
<dbReference type="PROSITE" id="PS51161">
    <property type="entry name" value="ATP_CONE"/>
    <property type="match status" value="1"/>
</dbReference>
<evidence type="ECO:0000313" key="5">
    <source>
        <dbReference type="EMBL" id="PJE70265.1"/>
    </source>
</evidence>
<dbReference type="EMBL" id="PFEM01000008">
    <property type="protein sequence ID" value="PJE70265.1"/>
    <property type="molecule type" value="Genomic_DNA"/>
</dbReference>
<reference evidence="6" key="1">
    <citation type="submission" date="2017-09" db="EMBL/GenBank/DDBJ databases">
        <title>Depth-based differentiation of microbial function through sediment-hosted aquifers and enrichment of novel symbionts in the deep terrestrial subsurface.</title>
        <authorList>
            <person name="Probst A.J."/>
            <person name="Ladd B."/>
            <person name="Jarett J.K."/>
            <person name="Geller-Mcgrath D.E."/>
            <person name="Sieber C.M.K."/>
            <person name="Emerson J.B."/>
            <person name="Anantharaman K."/>
            <person name="Thomas B.C."/>
            <person name="Malmstrom R."/>
            <person name="Stieglmeier M."/>
            <person name="Klingl A."/>
            <person name="Woyke T."/>
            <person name="Ryan C.M."/>
            <person name="Banfield J.F."/>
        </authorList>
    </citation>
    <scope>NUCLEOTIDE SEQUENCE [LARGE SCALE GENOMIC DNA]</scope>
</reference>